<evidence type="ECO:0000256" key="4">
    <source>
        <dbReference type="ARBA" id="ARBA00022753"/>
    </source>
</evidence>
<sequence length="409" mass="46674">MLSKLKYHYVKEAKKDIGDVLQQYRNLHASIEKCTLPTGVQRELVVLKGTIPVTFKKIVYNIPISIWILGNHPESAPYCWVNPTKDMAIKVSQHVDNFGRVYLPYLSNWTSQTSDLLGVIQVMIILFGENPPLFMKPKKDEDYMRSSMTGKFFKNLLDFDYSPSSSSQNPPYPTQYPDKYPYMSVYPAVNPVSTSSTTPGYPPSSTADSSSSSIFSYPSFPMMPVPNYQPSQPSSQTINSETITPKHIHLSLVSACEDKLKARAKEIYSQYKAEVDVLKKTSEDLTKGRSKLDTVVENIETNLVELSKCKENLIERNAKLNETLSKIESKDSFDIDEYFGPIQPLYKQLFNAFVEENAIIDTIFYLNEALQKNVIDLDVFLKYIRELSRRQFMLRALVKLCREKAKLPA</sequence>
<dbReference type="GO" id="GO:0043130">
    <property type="term" value="F:ubiquitin binding"/>
    <property type="evidence" value="ECO:0007669"/>
    <property type="project" value="TreeGrafter"/>
</dbReference>
<evidence type="ECO:0000313" key="8">
    <source>
        <dbReference type="EMBL" id="KPM10320.1"/>
    </source>
</evidence>
<dbReference type="InterPro" id="IPR052070">
    <property type="entry name" value="ESCRT-I_UEV_domain"/>
</dbReference>
<dbReference type="GO" id="GO:0008333">
    <property type="term" value="P:endosome to lysosome transport"/>
    <property type="evidence" value="ECO:0007669"/>
    <property type="project" value="TreeGrafter"/>
</dbReference>
<comment type="caution">
    <text evidence="8">The sequence shown here is derived from an EMBL/GenBank/DDBJ whole genome shotgun (WGS) entry which is preliminary data.</text>
</comment>
<comment type="similarity">
    <text evidence="2">Belongs to the ubiquitin-conjugating enzyme family. UEV subfamily.</text>
</comment>
<dbReference type="CDD" id="cd11685">
    <property type="entry name" value="UEV_TSG101-like"/>
    <property type="match status" value="1"/>
</dbReference>
<dbReference type="Pfam" id="PF05743">
    <property type="entry name" value="UEV"/>
    <property type="match status" value="1"/>
</dbReference>
<evidence type="ECO:0000256" key="2">
    <source>
        <dbReference type="ARBA" id="ARBA00009594"/>
    </source>
</evidence>
<dbReference type="EMBL" id="JXLN01014921">
    <property type="protein sequence ID" value="KPM10320.1"/>
    <property type="molecule type" value="Genomic_DNA"/>
</dbReference>
<dbReference type="Gene3D" id="3.10.110.10">
    <property type="entry name" value="Ubiquitin Conjugating Enzyme"/>
    <property type="match status" value="1"/>
</dbReference>
<dbReference type="VEuPathDB" id="VectorBase:SSCA001411"/>
<dbReference type="InterPro" id="IPR037202">
    <property type="entry name" value="ESCRT_assembly_dom"/>
</dbReference>
<dbReference type="InterPro" id="IPR017916">
    <property type="entry name" value="SB_dom"/>
</dbReference>
<dbReference type="PROSITE" id="PS51312">
    <property type="entry name" value="SB"/>
    <property type="match status" value="1"/>
</dbReference>
<dbReference type="PANTHER" id="PTHR23306">
    <property type="entry name" value="TUMOR SUSCEPTIBILITY GENE 101 PROTEIN-RELATED"/>
    <property type="match status" value="1"/>
</dbReference>
<comment type="subcellular location">
    <subcellularLocation>
        <location evidence="1">Endosome</location>
    </subcellularLocation>
</comment>
<dbReference type="Pfam" id="PF09454">
    <property type="entry name" value="Vps23_core"/>
    <property type="match status" value="1"/>
</dbReference>
<keyword evidence="5 7" id="KW-0653">Protein transport</keyword>
<evidence type="ECO:0000256" key="6">
    <source>
        <dbReference type="ARBA" id="ARBA00023054"/>
    </source>
</evidence>
<organism evidence="8 9">
    <name type="scientific">Sarcoptes scabiei</name>
    <name type="common">Itch mite</name>
    <name type="synonym">Acarus scabiei</name>
    <dbReference type="NCBI Taxonomy" id="52283"/>
    <lineage>
        <taxon>Eukaryota</taxon>
        <taxon>Metazoa</taxon>
        <taxon>Ecdysozoa</taxon>
        <taxon>Arthropoda</taxon>
        <taxon>Chelicerata</taxon>
        <taxon>Arachnida</taxon>
        <taxon>Acari</taxon>
        <taxon>Acariformes</taxon>
        <taxon>Sarcoptiformes</taxon>
        <taxon>Astigmata</taxon>
        <taxon>Psoroptidia</taxon>
        <taxon>Sarcoptoidea</taxon>
        <taxon>Sarcoptidae</taxon>
        <taxon>Sarcoptinae</taxon>
        <taxon>Sarcoptes</taxon>
    </lineage>
</organism>
<dbReference type="AlphaFoldDB" id="A0A132AIN5"/>
<accession>A0A132AIN5</accession>
<keyword evidence="6" id="KW-0175">Coiled coil</keyword>
<dbReference type="InterPro" id="IPR008883">
    <property type="entry name" value="UEV_N"/>
</dbReference>
<dbReference type="OrthoDB" id="306304at2759"/>
<gene>
    <name evidence="8" type="ORF">QR98_0088730</name>
</gene>
<dbReference type="Gene3D" id="6.10.250.370">
    <property type="match status" value="1"/>
</dbReference>
<keyword evidence="3 7" id="KW-0813">Transport</keyword>
<dbReference type="PANTHER" id="PTHR23306:SF3">
    <property type="entry name" value="TUMOR SUPPRESSOR PROTEIN 101"/>
    <property type="match status" value="1"/>
</dbReference>
<evidence type="ECO:0000256" key="7">
    <source>
        <dbReference type="PROSITE-ProRule" id="PRU00644"/>
    </source>
</evidence>
<evidence type="ECO:0000256" key="5">
    <source>
        <dbReference type="ARBA" id="ARBA00022927"/>
    </source>
</evidence>
<dbReference type="SUPFAM" id="SSF140111">
    <property type="entry name" value="Endosomal sorting complex assembly domain"/>
    <property type="match status" value="1"/>
</dbReference>
<dbReference type="InterPro" id="IPR016135">
    <property type="entry name" value="UBQ-conjugating_enzyme/RWD"/>
</dbReference>
<dbReference type="GO" id="GO:0015031">
    <property type="term" value="P:protein transport"/>
    <property type="evidence" value="ECO:0007669"/>
    <property type="project" value="UniProtKB-UniRule"/>
</dbReference>
<proteinExistence type="inferred from homology"/>
<evidence type="ECO:0000313" key="9">
    <source>
        <dbReference type="Proteomes" id="UP000616769"/>
    </source>
</evidence>
<dbReference type="PROSITE" id="PS51322">
    <property type="entry name" value="UEV"/>
    <property type="match status" value="1"/>
</dbReference>
<evidence type="ECO:0000256" key="1">
    <source>
        <dbReference type="ARBA" id="ARBA00004177"/>
    </source>
</evidence>
<dbReference type="Gene3D" id="6.10.140.820">
    <property type="match status" value="1"/>
</dbReference>
<name>A0A132AIN5_SARSC</name>
<reference evidence="8 9" key="1">
    <citation type="journal article" date="2015" name="Parasit. Vectors">
        <title>Draft genome of the scabies mite.</title>
        <authorList>
            <person name="Rider S.D.Jr."/>
            <person name="Morgan M.S."/>
            <person name="Arlian L.G."/>
        </authorList>
    </citation>
    <scope>NUCLEOTIDE SEQUENCE [LARGE SCALE GENOMIC DNA]</scope>
    <source>
        <strain evidence="8">Arlian Lab</strain>
    </source>
</reference>
<dbReference type="GO" id="GO:0000813">
    <property type="term" value="C:ESCRT I complex"/>
    <property type="evidence" value="ECO:0007669"/>
    <property type="project" value="TreeGrafter"/>
</dbReference>
<evidence type="ECO:0000256" key="3">
    <source>
        <dbReference type="ARBA" id="ARBA00022448"/>
    </source>
</evidence>
<keyword evidence="4" id="KW-0967">Endosome</keyword>
<dbReference type="Proteomes" id="UP000616769">
    <property type="component" value="Unassembled WGS sequence"/>
</dbReference>
<dbReference type="SUPFAM" id="SSF54495">
    <property type="entry name" value="UBC-like"/>
    <property type="match status" value="1"/>
</dbReference>
<protein>
    <submittedName>
        <fullName evidence="8">Tumor susceptibility gene 101-like protein</fullName>
    </submittedName>
</protein>